<name>A0A926IB77_9FIRM</name>
<proteinExistence type="predicted"/>
<keyword evidence="2" id="KW-1185">Reference proteome</keyword>
<evidence type="ECO:0000313" key="1">
    <source>
        <dbReference type="EMBL" id="MBC8570961.1"/>
    </source>
</evidence>
<comment type="caution">
    <text evidence="1">The sequence shown here is derived from an EMBL/GenBank/DDBJ whole genome shotgun (WGS) entry which is preliminary data.</text>
</comment>
<evidence type="ECO:0000313" key="2">
    <source>
        <dbReference type="Proteomes" id="UP000660861"/>
    </source>
</evidence>
<protein>
    <submittedName>
        <fullName evidence="1">YlzJ-like family protein</fullName>
    </submittedName>
</protein>
<dbReference type="Pfam" id="PF14035">
    <property type="entry name" value="YlzJ"/>
    <property type="match status" value="1"/>
</dbReference>
<dbReference type="EMBL" id="JACRTC010000006">
    <property type="protein sequence ID" value="MBC8570961.1"/>
    <property type="molecule type" value="Genomic_DNA"/>
</dbReference>
<dbReference type="Proteomes" id="UP000660861">
    <property type="component" value="Unassembled WGS sequence"/>
</dbReference>
<dbReference type="InterPro" id="IPR025619">
    <property type="entry name" value="YlzJ"/>
</dbReference>
<sequence length="77" mass="8318">MILYTTQPAELIFPTDASAYQCSTARVGGQLVMGVRQGRSFQVTRLLSTDPAAYLNPGFTPGAQIFLDENDSETAAF</sequence>
<reference evidence="1" key="1">
    <citation type="submission" date="2020-08" db="EMBL/GenBank/DDBJ databases">
        <title>Genome public.</title>
        <authorList>
            <person name="Liu C."/>
            <person name="Sun Q."/>
        </authorList>
    </citation>
    <scope>NUCLEOTIDE SEQUENCE</scope>
    <source>
        <strain evidence="1">NSJ-54</strain>
    </source>
</reference>
<organism evidence="1 2">
    <name type="scientific">Zongyangia hominis</name>
    <dbReference type="NCBI Taxonomy" id="2763677"/>
    <lineage>
        <taxon>Bacteria</taxon>
        <taxon>Bacillati</taxon>
        <taxon>Bacillota</taxon>
        <taxon>Clostridia</taxon>
        <taxon>Eubacteriales</taxon>
        <taxon>Oscillospiraceae</taxon>
        <taxon>Zongyangia</taxon>
    </lineage>
</organism>
<dbReference type="AlphaFoldDB" id="A0A926IB77"/>
<dbReference type="RefSeq" id="WP_262398054.1">
    <property type="nucleotide sequence ID" value="NZ_JACRTC010000006.1"/>
</dbReference>
<accession>A0A926IB77</accession>
<gene>
    <name evidence="1" type="ORF">H8709_08985</name>
</gene>